<gene>
    <name evidence="1" type="ORF">DPEC_G00196680</name>
</gene>
<name>A0ACC2G7P1_DALPE</name>
<organism evidence="1 2">
    <name type="scientific">Dallia pectoralis</name>
    <name type="common">Alaska blackfish</name>
    <dbReference type="NCBI Taxonomy" id="75939"/>
    <lineage>
        <taxon>Eukaryota</taxon>
        <taxon>Metazoa</taxon>
        <taxon>Chordata</taxon>
        <taxon>Craniata</taxon>
        <taxon>Vertebrata</taxon>
        <taxon>Euteleostomi</taxon>
        <taxon>Actinopterygii</taxon>
        <taxon>Neopterygii</taxon>
        <taxon>Teleostei</taxon>
        <taxon>Protacanthopterygii</taxon>
        <taxon>Esociformes</taxon>
        <taxon>Umbridae</taxon>
        <taxon>Dallia</taxon>
    </lineage>
</organism>
<protein>
    <submittedName>
        <fullName evidence="1">Uncharacterized protein</fullName>
    </submittedName>
</protein>
<keyword evidence="2" id="KW-1185">Reference proteome</keyword>
<reference evidence="1" key="1">
    <citation type="submission" date="2021-05" db="EMBL/GenBank/DDBJ databases">
        <authorList>
            <person name="Pan Q."/>
            <person name="Jouanno E."/>
            <person name="Zahm M."/>
            <person name="Klopp C."/>
            <person name="Cabau C."/>
            <person name="Louis A."/>
            <person name="Berthelot C."/>
            <person name="Parey E."/>
            <person name="Roest Crollius H."/>
            <person name="Montfort J."/>
            <person name="Robinson-Rechavi M."/>
            <person name="Bouchez O."/>
            <person name="Lampietro C."/>
            <person name="Lopez Roques C."/>
            <person name="Donnadieu C."/>
            <person name="Postlethwait J."/>
            <person name="Bobe J."/>
            <person name="Dillon D."/>
            <person name="Chandos A."/>
            <person name="von Hippel F."/>
            <person name="Guiguen Y."/>
        </authorList>
    </citation>
    <scope>NUCLEOTIDE SEQUENCE</scope>
    <source>
        <strain evidence="1">YG-Jan2019</strain>
    </source>
</reference>
<dbReference type="EMBL" id="CM055743">
    <property type="protein sequence ID" value="KAJ7999657.1"/>
    <property type="molecule type" value="Genomic_DNA"/>
</dbReference>
<evidence type="ECO:0000313" key="1">
    <source>
        <dbReference type="EMBL" id="KAJ7999657.1"/>
    </source>
</evidence>
<accession>A0ACC2G7P1</accession>
<dbReference type="Proteomes" id="UP001157502">
    <property type="component" value="Chromosome 16"/>
</dbReference>
<evidence type="ECO:0000313" key="2">
    <source>
        <dbReference type="Proteomes" id="UP001157502"/>
    </source>
</evidence>
<sequence>MHHSGSPCLRLNTELPEADSVYKWKRPRPHRETREADLPARSLGRPVSNAEISPVYFVLFAAGADCSPGVYPNCHLG</sequence>
<proteinExistence type="predicted"/>
<comment type="caution">
    <text evidence="1">The sequence shown here is derived from an EMBL/GenBank/DDBJ whole genome shotgun (WGS) entry which is preliminary data.</text>
</comment>